<proteinExistence type="predicted"/>
<gene>
    <name evidence="1" type="ORF">SAMN04487987_102290</name>
</gene>
<organism evidence="1 2">
    <name type="scientific">Algibacter pectinivorans</name>
    <dbReference type="NCBI Taxonomy" id="870482"/>
    <lineage>
        <taxon>Bacteria</taxon>
        <taxon>Pseudomonadati</taxon>
        <taxon>Bacteroidota</taxon>
        <taxon>Flavobacteriia</taxon>
        <taxon>Flavobacteriales</taxon>
        <taxon>Flavobacteriaceae</taxon>
        <taxon>Algibacter</taxon>
    </lineage>
</organism>
<evidence type="ECO:0000313" key="2">
    <source>
        <dbReference type="Proteomes" id="UP000199439"/>
    </source>
</evidence>
<keyword evidence="2" id="KW-1185">Reference proteome</keyword>
<dbReference type="AlphaFoldDB" id="A0A1I1NGL6"/>
<evidence type="ECO:0000313" key="1">
    <source>
        <dbReference type="EMBL" id="SFC96761.1"/>
    </source>
</evidence>
<reference evidence="2" key="1">
    <citation type="submission" date="2016-10" db="EMBL/GenBank/DDBJ databases">
        <authorList>
            <person name="Varghese N."/>
            <person name="Submissions S."/>
        </authorList>
    </citation>
    <scope>NUCLEOTIDE SEQUENCE [LARGE SCALE GENOMIC DNA]</scope>
    <source>
        <strain evidence="2">DSM 25730</strain>
    </source>
</reference>
<protein>
    <submittedName>
        <fullName evidence="1">Uncharacterized protein</fullName>
    </submittedName>
</protein>
<dbReference type="Proteomes" id="UP000199439">
    <property type="component" value="Unassembled WGS sequence"/>
</dbReference>
<accession>A0A1I1NGL6</accession>
<sequence length="108" mass="12690">MYNLGYIAYFELNIDYIVETYCVNKDKPKLQCNGKCHLATQLSNNISEKSSGSSYLNTLFETFVPVYFQINTINFTFLSNTINFQNNWYYSNMLMSFYQVKLDKPPQV</sequence>
<dbReference type="STRING" id="870482.SAMN04487987_102290"/>
<name>A0A1I1NGL6_9FLAO</name>
<dbReference type="EMBL" id="FOMI01000002">
    <property type="protein sequence ID" value="SFC96761.1"/>
    <property type="molecule type" value="Genomic_DNA"/>
</dbReference>